<protein>
    <submittedName>
        <fullName evidence="1">Tail protein</fullName>
    </submittedName>
</protein>
<proteinExistence type="predicted"/>
<evidence type="ECO:0000313" key="1">
    <source>
        <dbReference type="EMBL" id="AIR03396.1"/>
    </source>
</evidence>
<evidence type="ECO:0000313" key="2">
    <source>
        <dbReference type="Proteomes" id="UP000029481"/>
    </source>
</evidence>
<dbReference type="InterPro" id="IPR009734">
    <property type="entry name" value="Myoviridae_GpU"/>
</dbReference>
<dbReference type="AlphaFoldDB" id="A0A089PWW5"/>
<dbReference type="Proteomes" id="UP000029481">
    <property type="component" value="Chromosome"/>
</dbReference>
<organism evidence="1 2">
    <name type="scientific">Cedecea neteri</name>
    <dbReference type="NCBI Taxonomy" id="158822"/>
    <lineage>
        <taxon>Bacteria</taxon>
        <taxon>Pseudomonadati</taxon>
        <taxon>Pseudomonadota</taxon>
        <taxon>Gammaproteobacteria</taxon>
        <taxon>Enterobacterales</taxon>
        <taxon>Enterobacteriaceae</taxon>
        <taxon>Cedecea</taxon>
    </lineage>
</organism>
<accession>A0A089PWW5</accession>
<dbReference type="Pfam" id="PF06995">
    <property type="entry name" value="Phage_P2_GpU"/>
    <property type="match status" value="1"/>
</dbReference>
<dbReference type="OrthoDB" id="1550902at2"/>
<sequence length="155" mass="17160">MSEILDAFYQADSANTGPAPSDAPRIMLSFGSFEFSIDTAAYKTLTREASWRWAEQQRTGKQDLLQYTGKPGRTVKLEGEAHCSFRNGVEAIDDLYDLGDLAEPQLLVTSEGDVMGYWVVKEFTDTITSLLPGGAARHKTFSVTIQHYGDDLDNL</sequence>
<dbReference type="EMBL" id="CP009451">
    <property type="protein sequence ID" value="AIR03396.1"/>
    <property type="molecule type" value="Genomic_DNA"/>
</dbReference>
<name>A0A089PWW5_9ENTR</name>
<keyword evidence="2" id="KW-1185">Reference proteome</keyword>
<gene>
    <name evidence="1" type="ORF">JT31_01770</name>
</gene>
<reference evidence="1 2" key="1">
    <citation type="submission" date="2014-09" db="EMBL/GenBank/DDBJ databases">
        <title>Cedecea neteri SSMD04 Genome Sequencing.</title>
        <authorList>
            <person name="Tan J.-Y."/>
        </authorList>
    </citation>
    <scope>NUCLEOTIDE SEQUENCE [LARGE SCALE GENOMIC DNA]</scope>
    <source>
        <strain evidence="1 2">SSMD04</strain>
    </source>
</reference>
<dbReference type="RefSeq" id="WP_038472630.1">
    <property type="nucleotide sequence ID" value="NZ_CP009451.1"/>
</dbReference>
<dbReference type="KEGG" id="cnt:JT31_01770"/>